<feature type="transmembrane region" description="Helical" evidence="6">
    <location>
        <begin position="154"/>
        <end position="171"/>
    </location>
</feature>
<dbReference type="InterPro" id="IPR011923">
    <property type="entry name" value="RodA/MrdB"/>
</dbReference>
<dbReference type="GO" id="GO:0009252">
    <property type="term" value="P:peptidoglycan biosynthetic process"/>
    <property type="evidence" value="ECO:0007669"/>
    <property type="project" value="UniProtKB-UniRule"/>
</dbReference>
<comment type="function">
    <text evidence="6">Peptidoglycan polymerase that is essential for cell wall elongation.</text>
</comment>
<keyword evidence="6" id="KW-0961">Cell wall biogenesis/degradation</keyword>
<comment type="caution">
    <text evidence="7">The sequence shown here is derived from an EMBL/GenBank/DDBJ whole genome shotgun (WGS) entry which is preliminary data.</text>
</comment>
<dbReference type="GO" id="GO:0051301">
    <property type="term" value="P:cell division"/>
    <property type="evidence" value="ECO:0007669"/>
    <property type="project" value="InterPro"/>
</dbReference>
<keyword evidence="5 6" id="KW-0472">Membrane</keyword>
<evidence type="ECO:0000256" key="6">
    <source>
        <dbReference type="HAMAP-Rule" id="MF_02079"/>
    </source>
</evidence>
<comment type="similarity">
    <text evidence="6">Belongs to the SEDS family. MrdB/RodA subfamily.</text>
</comment>
<dbReference type="GO" id="GO:0008360">
    <property type="term" value="P:regulation of cell shape"/>
    <property type="evidence" value="ECO:0007669"/>
    <property type="project" value="UniProtKB-KW"/>
</dbReference>
<organism evidence="7 8">
    <name type="scientific">Acinetobacter pragensis</name>
    <dbReference type="NCBI Taxonomy" id="1806892"/>
    <lineage>
        <taxon>Bacteria</taxon>
        <taxon>Pseudomonadati</taxon>
        <taxon>Pseudomonadota</taxon>
        <taxon>Gammaproteobacteria</taxon>
        <taxon>Moraxellales</taxon>
        <taxon>Moraxellaceae</taxon>
        <taxon>Acinetobacter</taxon>
    </lineage>
</organism>
<evidence type="ECO:0000313" key="8">
    <source>
        <dbReference type="Proteomes" id="UP000076276"/>
    </source>
</evidence>
<dbReference type="AlphaFoldDB" id="A0A151XY01"/>
<dbReference type="GO" id="GO:0071555">
    <property type="term" value="P:cell wall organization"/>
    <property type="evidence" value="ECO:0007669"/>
    <property type="project" value="UniProtKB-KW"/>
</dbReference>
<dbReference type="GO" id="GO:0005886">
    <property type="term" value="C:plasma membrane"/>
    <property type="evidence" value="ECO:0007669"/>
    <property type="project" value="UniProtKB-SubCell"/>
</dbReference>
<keyword evidence="3 6" id="KW-0133">Cell shape</keyword>
<dbReference type="EMBL" id="LUAW01000056">
    <property type="protein sequence ID" value="KYQ70607.1"/>
    <property type="molecule type" value="Genomic_DNA"/>
</dbReference>
<keyword evidence="6" id="KW-0573">Peptidoglycan synthesis</keyword>
<evidence type="ECO:0000256" key="2">
    <source>
        <dbReference type="ARBA" id="ARBA00022692"/>
    </source>
</evidence>
<dbReference type="GO" id="GO:0008955">
    <property type="term" value="F:peptidoglycan glycosyltransferase activity"/>
    <property type="evidence" value="ECO:0007669"/>
    <property type="project" value="UniProtKB-UniRule"/>
</dbReference>
<feature type="transmembrane region" description="Helical" evidence="6">
    <location>
        <begin position="198"/>
        <end position="217"/>
    </location>
</feature>
<name>A0A151XY01_9GAMM</name>
<keyword evidence="6" id="KW-1003">Cell membrane</keyword>
<dbReference type="STRING" id="1806892.AZH43_03830"/>
<feature type="transmembrane region" description="Helical" evidence="6">
    <location>
        <begin position="34"/>
        <end position="54"/>
    </location>
</feature>
<proteinExistence type="inferred from homology"/>
<feature type="transmembrane region" description="Helical" evidence="6">
    <location>
        <begin position="356"/>
        <end position="374"/>
    </location>
</feature>
<dbReference type="PANTHER" id="PTHR30474">
    <property type="entry name" value="CELL CYCLE PROTEIN"/>
    <property type="match status" value="1"/>
</dbReference>
<dbReference type="Pfam" id="PF01098">
    <property type="entry name" value="FTSW_RODA_SPOVE"/>
    <property type="match status" value="1"/>
</dbReference>
<dbReference type="EC" id="2.4.99.28" evidence="6"/>
<dbReference type="RefSeq" id="WP_067672130.1">
    <property type="nucleotide sequence ID" value="NZ_CBCSIK010000009.1"/>
</dbReference>
<protein>
    <recommendedName>
        <fullName evidence="6">Peptidoglycan glycosyltransferase MrdB</fullName>
        <shortName evidence="6">PGT</shortName>
        <ecNumber evidence="6">2.4.99.28</ecNumber>
    </recommendedName>
    <alternativeName>
        <fullName evidence="6">Cell elongation protein RodA</fullName>
    </alternativeName>
    <alternativeName>
        <fullName evidence="6">Cell wall polymerase</fullName>
    </alternativeName>
    <alternativeName>
        <fullName evidence="6">Peptidoglycan polymerase</fullName>
        <shortName evidence="6">PG polymerase</shortName>
    </alternativeName>
</protein>
<dbReference type="GO" id="GO:0015648">
    <property type="term" value="F:lipid-linked peptidoglycan transporter activity"/>
    <property type="evidence" value="ECO:0007669"/>
    <property type="project" value="TreeGrafter"/>
</dbReference>
<evidence type="ECO:0000256" key="4">
    <source>
        <dbReference type="ARBA" id="ARBA00022989"/>
    </source>
</evidence>
<dbReference type="GO" id="GO:0032153">
    <property type="term" value="C:cell division site"/>
    <property type="evidence" value="ECO:0007669"/>
    <property type="project" value="TreeGrafter"/>
</dbReference>
<evidence type="ECO:0000256" key="1">
    <source>
        <dbReference type="ARBA" id="ARBA00004141"/>
    </source>
</evidence>
<dbReference type="Proteomes" id="UP000076276">
    <property type="component" value="Unassembled WGS sequence"/>
</dbReference>
<gene>
    <name evidence="6" type="primary">mrdB</name>
    <name evidence="6" type="synonym">rodA</name>
    <name evidence="7" type="ORF">AZH43_03830</name>
</gene>
<sequence length="378" mass="41669">MIPSQQYRFLRQSARDGLSIKHDSSRWAKLHLDPWLLCFLICNAVLGLMVVYSATAGDSGMVLRQATSFGAGFIIMFLCAQVPPKVYQAVSPYLYIFGIFMLLLVLVIGETRMGAKRWITLPGIGSMQPSEVMKFAMPLMMAWYFSNRAFPPKFTHIIIALVIMMLPFVLVALQPDLNIGLIIPGIFVLFLSGMSWRLIAGALAAFAVVAPLLWMFFLQEYQKKRVLTLFDPESDALGAGWNIIQSKIAIGSGGMTGKGFTAGTQSHLGYLPEHHTDFIMSTYAEEFGFIGVFLLFSLFAAIIIRCLMIAMNSFHNFGRLYAGATGLTFFFFVFLNSGMVSGILPVTGDPLPLMSYGGTAVISMLAGMGIVMSIHTHR</sequence>
<dbReference type="HAMAP" id="MF_02079">
    <property type="entry name" value="PGT_RodA"/>
    <property type="match status" value="1"/>
</dbReference>
<keyword evidence="6" id="KW-0997">Cell inner membrane</keyword>
<dbReference type="OrthoDB" id="9768187at2"/>
<keyword evidence="4 6" id="KW-1133">Transmembrane helix</keyword>
<comment type="pathway">
    <text evidence="6">Cell wall biogenesis; peptidoglycan biosynthesis.</text>
</comment>
<dbReference type="PANTHER" id="PTHR30474:SF1">
    <property type="entry name" value="PEPTIDOGLYCAN GLYCOSYLTRANSFERASE MRDB"/>
    <property type="match status" value="1"/>
</dbReference>
<comment type="subcellular location">
    <subcellularLocation>
        <location evidence="6">Cell inner membrane</location>
        <topology evidence="6">Multi-pass membrane protein</topology>
    </subcellularLocation>
    <subcellularLocation>
        <location evidence="1">Membrane</location>
        <topology evidence="1">Multi-pass membrane protein</topology>
    </subcellularLocation>
</comment>
<feature type="transmembrane region" description="Helical" evidence="6">
    <location>
        <begin position="287"/>
        <end position="308"/>
    </location>
</feature>
<keyword evidence="2 6" id="KW-0812">Transmembrane</keyword>
<comment type="catalytic activity">
    <reaction evidence="6">
        <text>[GlcNAc-(1-&gt;4)-Mur2Ac(oyl-L-Ala-gamma-D-Glu-L-Lys-D-Ala-D-Ala)](n)-di-trans,octa-cis-undecaprenyl diphosphate + beta-D-GlcNAc-(1-&gt;4)-Mur2Ac(oyl-L-Ala-gamma-D-Glu-L-Lys-D-Ala-D-Ala)-di-trans,octa-cis-undecaprenyl diphosphate = [GlcNAc-(1-&gt;4)-Mur2Ac(oyl-L-Ala-gamma-D-Glu-L-Lys-D-Ala-D-Ala)](n+1)-di-trans,octa-cis-undecaprenyl diphosphate + di-trans,octa-cis-undecaprenyl diphosphate + H(+)</text>
        <dbReference type="Rhea" id="RHEA:23708"/>
        <dbReference type="Rhea" id="RHEA-COMP:9602"/>
        <dbReference type="Rhea" id="RHEA-COMP:9603"/>
        <dbReference type="ChEBI" id="CHEBI:15378"/>
        <dbReference type="ChEBI" id="CHEBI:58405"/>
        <dbReference type="ChEBI" id="CHEBI:60033"/>
        <dbReference type="ChEBI" id="CHEBI:78435"/>
        <dbReference type="EC" id="2.4.99.28"/>
    </reaction>
</comment>
<evidence type="ECO:0000256" key="3">
    <source>
        <dbReference type="ARBA" id="ARBA00022960"/>
    </source>
</evidence>
<feature type="transmembrane region" description="Helical" evidence="6">
    <location>
        <begin position="320"/>
        <end position="344"/>
    </location>
</feature>
<evidence type="ECO:0000313" key="7">
    <source>
        <dbReference type="EMBL" id="KYQ70607.1"/>
    </source>
</evidence>
<accession>A0A151XY01</accession>
<dbReference type="NCBIfam" id="TIGR02210">
    <property type="entry name" value="rodA_shape"/>
    <property type="match status" value="1"/>
</dbReference>
<feature type="transmembrane region" description="Helical" evidence="6">
    <location>
        <begin position="177"/>
        <end position="193"/>
    </location>
</feature>
<keyword evidence="6" id="KW-0328">Glycosyltransferase</keyword>
<keyword evidence="8" id="KW-1185">Reference proteome</keyword>
<dbReference type="UniPathway" id="UPA00219"/>
<feature type="transmembrane region" description="Helical" evidence="6">
    <location>
        <begin position="90"/>
        <end position="109"/>
    </location>
</feature>
<evidence type="ECO:0000256" key="5">
    <source>
        <dbReference type="ARBA" id="ARBA00023136"/>
    </source>
</evidence>
<reference evidence="7 8" key="1">
    <citation type="submission" date="2016-03" db="EMBL/GenBank/DDBJ databases">
        <title>Acinetobacter genomospecies 28 strain ANC 4149.</title>
        <authorList>
            <person name="Radolfova-Krizova L."/>
            <person name="Nemec A."/>
        </authorList>
    </citation>
    <scope>NUCLEOTIDE SEQUENCE [LARGE SCALE GENOMIC DNA]</scope>
    <source>
        <strain evidence="7 8">ANC 4149</strain>
    </source>
</reference>
<keyword evidence="6" id="KW-0808">Transferase</keyword>
<dbReference type="InterPro" id="IPR001182">
    <property type="entry name" value="FtsW/RodA"/>
</dbReference>